<feature type="compositionally biased region" description="Basic and acidic residues" evidence="2">
    <location>
        <begin position="136"/>
        <end position="145"/>
    </location>
</feature>
<dbReference type="CDD" id="cd01817">
    <property type="entry name" value="RBD1_RGS12_like"/>
    <property type="match status" value="1"/>
</dbReference>
<feature type="non-terminal residue" evidence="5">
    <location>
        <position position="757"/>
    </location>
</feature>
<evidence type="ECO:0000259" key="3">
    <source>
        <dbReference type="PROSITE" id="PS50132"/>
    </source>
</evidence>
<dbReference type="PRINTS" id="PR01301">
    <property type="entry name" value="RGSPROTEIN"/>
</dbReference>
<feature type="compositionally biased region" description="Low complexity" evidence="2">
    <location>
        <begin position="514"/>
        <end position="529"/>
    </location>
</feature>
<dbReference type="InterPro" id="IPR029071">
    <property type="entry name" value="Ubiquitin-like_domsf"/>
</dbReference>
<dbReference type="PROSITE" id="PS50898">
    <property type="entry name" value="RBD"/>
    <property type="match status" value="2"/>
</dbReference>
<dbReference type="InterPro" id="IPR016137">
    <property type="entry name" value="RGS"/>
</dbReference>
<dbReference type="SUPFAM" id="SSF54236">
    <property type="entry name" value="Ubiquitin-like"/>
    <property type="match status" value="2"/>
</dbReference>
<dbReference type="PANTHER" id="PTHR45945:SF3">
    <property type="entry name" value="REGULATOR OF G-PROTEIN SIGNALING LOCO"/>
    <property type="match status" value="1"/>
</dbReference>
<evidence type="ECO:0000313" key="6">
    <source>
        <dbReference type="Proteomes" id="UP001381693"/>
    </source>
</evidence>
<dbReference type="EMBL" id="JAXCGZ010006780">
    <property type="protein sequence ID" value="KAK7079539.1"/>
    <property type="molecule type" value="Genomic_DNA"/>
</dbReference>
<evidence type="ECO:0000256" key="1">
    <source>
        <dbReference type="ARBA" id="ARBA00022468"/>
    </source>
</evidence>
<dbReference type="SMART" id="SM00315">
    <property type="entry name" value="RGS"/>
    <property type="match status" value="1"/>
</dbReference>
<dbReference type="Pfam" id="PF00615">
    <property type="entry name" value="RGS"/>
    <property type="match status" value="1"/>
</dbReference>
<feature type="domain" description="RBD" evidence="4">
    <location>
        <begin position="562"/>
        <end position="632"/>
    </location>
</feature>
<name>A0AAN9A9U4_HALRR</name>
<reference evidence="5 6" key="1">
    <citation type="submission" date="2023-11" db="EMBL/GenBank/DDBJ databases">
        <title>Halocaridina rubra genome assembly.</title>
        <authorList>
            <person name="Smith C."/>
        </authorList>
    </citation>
    <scope>NUCLEOTIDE SEQUENCE [LARGE SCALE GENOMIC DNA]</scope>
    <source>
        <strain evidence="5">EP-1</strain>
        <tissue evidence="5">Whole</tissue>
    </source>
</reference>
<dbReference type="FunFam" id="1.10.167.10:FF:000001">
    <property type="entry name" value="Putative regulator of g-protein signaling 12"/>
    <property type="match status" value="1"/>
</dbReference>
<dbReference type="CDD" id="cd17067">
    <property type="entry name" value="RBD2_RGS12_like"/>
    <property type="match status" value="1"/>
</dbReference>
<evidence type="ECO:0000313" key="5">
    <source>
        <dbReference type="EMBL" id="KAK7079539.1"/>
    </source>
</evidence>
<gene>
    <name evidence="5" type="primary">RGS12</name>
    <name evidence="5" type="ORF">SK128_017853</name>
</gene>
<dbReference type="SUPFAM" id="SSF48097">
    <property type="entry name" value="Regulator of G-protein signaling, RGS"/>
    <property type="match status" value="1"/>
</dbReference>
<feature type="region of interest" description="Disordered" evidence="2">
    <location>
        <begin position="464"/>
        <end position="535"/>
    </location>
</feature>
<dbReference type="Gene3D" id="1.10.196.10">
    <property type="match status" value="1"/>
</dbReference>
<dbReference type="Proteomes" id="UP001381693">
    <property type="component" value="Unassembled WGS sequence"/>
</dbReference>
<dbReference type="PROSITE" id="PS50132">
    <property type="entry name" value="RGS"/>
    <property type="match status" value="1"/>
</dbReference>
<evidence type="ECO:0000256" key="2">
    <source>
        <dbReference type="SAM" id="MobiDB-lite"/>
    </source>
</evidence>
<dbReference type="InterPro" id="IPR046995">
    <property type="entry name" value="RGS10/12/14-like"/>
</dbReference>
<accession>A0AAN9A9U4</accession>
<dbReference type="GO" id="GO:0005737">
    <property type="term" value="C:cytoplasm"/>
    <property type="evidence" value="ECO:0007669"/>
    <property type="project" value="TreeGrafter"/>
</dbReference>
<dbReference type="Gene3D" id="3.10.20.90">
    <property type="entry name" value="Phosphatidylinositol 3-kinase Catalytic Subunit, Chain A, domain 1"/>
    <property type="match status" value="2"/>
</dbReference>
<comment type="caution">
    <text evidence="5">The sequence shown here is derived from an EMBL/GenBank/DDBJ whole genome shotgun (WGS) entry which is preliminary data.</text>
</comment>
<dbReference type="GO" id="GO:0005096">
    <property type="term" value="F:GTPase activator activity"/>
    <property type="evidence" value="ECO:0007669"/>
    <property type="project" value="UniProtKB-KW"/>
</dbReference>
<feature type="domain" description="RGS" evidence="3">
    <location>
        <begin position="320"/>
        <end position="436"/>
    </location>
</feature>
<dbReference type="GO" id="GO:0005886">
    <property type="term" value="C:plasma membrane"/>
    <property type="evidence" value="ECO:0007669"/>
    <property type="project" value="TreeGrafter"/>
</dbReference>
<keyword evidence="1" id="KW-0343">GTPase activation</keyword>
<feature type="compositionally biased region" description="Basic residues" evidence="2">
    <location>
        <begin position="480"/>
        <end position="492"/>
    </location>
</feature>
<organism evidence="5 6">
    <name type="scientific">Halocaridina rubra</name>
    <name type="common">Hawaiian red shrimp</name>
    <dbReference type="NCBI Taxonomy" id="373956"/>
    <lineage>
        <taxon>Eukaryota</taxon>
        <taxon>Metazoa</taxon>
        <taxon>Ecdysozoa</taxon>
        <taxon>Arthropoda</taxon>
        <taxon>Crustacea</taxon>
        <taxon>Multicrustacea</taxon>
        <taxon>Malacostraca</taxon>
        <taxon>Eumalacostraca</taxon>
        <taxon>Eucarida</taxon>
        <taxon>Decapoda</taxon>
        <taxon>Pleocyemata</taxon>
        <taxon>Caridea</taxon>
        <taxon>Atyoidea</taxon>
        <taxon>Atyidae</taxon>
        <taxon>Halocaridina</taxon>
    </lineage>
</organism>
<evidence type="ECO:0000259" key="4">
    <source>
        <dbReference type="PROSITE" id="PS50898"/>
    </source>
</evidence>
<feature type="domain" description="RBD" evidence="4">
    <location>
        <begin position="633"/>
        <end position="703"/>
    </location>
</feature>
<dbReference type="InterPro" id="IPR036305">
    <property type="entry name" value="RGS_sf"/>
</dbReference>
<dbReference type="Gene3D" id="1.10.167.10">
    <property type="entry name" value="Regulator of G-protein Signalling 4, domain 2"/>
    <property type="match status" value="1"/>
</dbReference>
<dbReference type="AlphaFoldDB" id="A0AAN9A9U4"/>
<dbReference type="InterPro" id="IPR044926">
    <property type="entry name" value="RGS_subdomain_2"/>
</dbReference>
<dbReference type="PANTHER" id="PTHR45945">
    <property type="entry name" value="REGULATOR OF G-PROTEIN SIGNALING LOCO"/>
    <property type="match status" value="1"/>
</dbReference>
<dbReference type="InterPro" id="IPR024066">
    <property type="entry name" value="RGS_subdom1/3"/>
</dbReference>
<dbReference type="SMART" id="SM00455">
    <property type="entry name" value="RBD"/>
    <property type="match status" value="2"/>
</dbReference>
<feature type="region of interest" description="Disordered" evidence="2">
    <location>
        <begin position="129"/>
        <end position="152"/>
    </location>
</feature>
<dbReference type="GO" id="GO:0005634">
    <property type="term" value="C:nucleus"/>
    <property type="evidence" value="ECO:0007669"/>
    <property type="project" value="TreeGrafter"/>
</dbReference>
<protein>
    <submittedName>
        <fullName evidence="5">LGN motif protein</fullName>
    </submittedName>
</protein>
<feature type="compositionally biased region" description="Basic and acidic residues" evidence="2">
    <location>
        <begin position="464"/>
        <end position="479"/>
    </location>
</feature>
<keyword evidence="6" id="KW-1185">Reference proteome</keyword>
<proteinExistence type="predicted"/>
<dbReference type="InterPro" id="IPR003116">
    <property type="entry name" value="RBD_dom"/>
</dbReference>
<feature type="compositionally biased region" description="Basic and acidic residues" evidence="2">
    <location>
        <begin position="493"/>
        <end position="502"/>
    </location>
</feature>
<dbReference type="GO" id="GO:0007165">
    <property type="term" value="P:signal transduction"/>
    <property type="evidence" value="ECO:0007669"/>
    <property type="project" value="InterPro"/>
</dbReference>
<dbReference type="GO" id="GO:0008277">
    <property type="term" value="P:regulation of G protein-coupled receptor signaling pathway"/>
    <property type="evidence" value="ECO:0007669"/>
    <property type="project" value="TreeGrafter"/>
</dbReference>
<sequence length="757" mass="85726">MDNLPIISEVIEILQDDPKGEENDGDVTHARSESPLHFVDCDETINSSHCSTCRRRSTSSRLSTNLELEEETDDERECGSKDIFKFDLIYDSASLSSSLSCLCGDDLSITTTEEEFMISVDGDDKDEDICSLGKSSKSENSRDSLTRNNTDTSAPSLYSWSRKITNNSANRNPVYLNHFVTMRRDQSNNLSKGIQLQLRKVNSEGMKRFSLRKNSELEPVGDPEKSLAMTVSSSRSMEMLYGVDGGNEKKWARSNSLRRPFYRSRHNSSHAQDPSALSDTEIGKISAPHSLLDGECGSVSGSVTSERGIDVGRVSAWATSFEKLLEDPAGLHTFAEFLKKEYSHENIYFWTACERYKRLSSQEELQAMAKEIFERHLCIGASEPVNVDSQARQDAVDSLHKPDEFLFAQAQKQIFNLMKFDSYSRFLKSVLYQDCLSKDMKGQTLPYPGDESLDSDLRIIQDDSHMKLKKSKSDADERRRKSLLPWHRKDRSKSKDRGEAEYRRKKKINQRNQSDSSSVRSDMSGSRTSLNSSDLPLVRRAVSRDSLTSGELGSLSGNEGYNRCRVIFPDLCNSVIAVRQGESIQELLTRLLERRAISYTTFDVYQNKTDKLLDKTEDSSAIGGLEVRLEQRILFRLDLPNRKTVCVKAKPNKPTSDVLKPILHKYGYKLDLMSIHKVGEEKNVNLKAPVNDIDGDRLVVQTKEEVKEWAIEPGRLKKRGNSLDEITNRVFEDLLKGKSERTFDELGVYDIDARSSL</sequence>
<dbReference type="Pfam" id="PF02196">
    <property type="entry name" value="RBD"/>
    <property type="match status" value="1"/>
</dbReference>